<evidence type="ECO:0000313" key="2">
    <source>
        <dbReference type="Proteomes" id="UP000005536"/>
    </source>
</evidence>
<reference evidence="1 2" key="1">
    <citation type="submission" date="2010-02" db="EMBL/GenBank/DDBJ databases">
        <authorList>
            <person name="Weinstock G."/>
            <person name="Sodergren E."/>
            <person name="Clifton S."/>
            <person name="Fulton L."/>
            <person name="Fulton B."/>
            <person name="Courtney L."/>
            <person name="Fronick C."/>
            <person name="Harrison M."/>
            <person name="Strong C."/>
            <person name="Farmer C."/>
            <person name="Delahaunty K."/>
            <person name="Markovic C."/>
            <person name="Hall O."/>
            <person name="Minx P."/>
            <person name="Tomlinson C."/>
            <person name="Mitreva M."/>
            <person name="Nelson J."/>
            <person name="Hou S."/>
            <person name="Wollam A."/>
            <person name="Pepin K.H."/>
            <person name="Johnson M."/>
            <person name="Bhonagiri V."/>
            <person name="Zhang X."/>
            <person name="Suruliraj S."/>
            <person name="Warren W."/>
            <person name="Chinwalla A."/>
            <person name="Mardis E.R."/>
            <person name="Wilson R.K."/>
        </authorList>
    </citation>
    <scope>NUCLEOTIDE SEQUENCE [LARGE SCALE GENOMIC DNA]</scope>
    <source>
        <strain evidence="1 2">ATCC 29315</strain>
    </source>
</reference>
<protein>
    <submittedName>
        <fullName evidence="1">Uncharacterized protein</fullName>
    </submittedName>
</protein>
<dbReference type="AlphaFoldDB" id="D4DLW7"/>
<evidence type="ECO:0000313" key="1">
    <source>
        <dbReference type="EMBL" id="EFE51069.1"/>
    </source>
</evidence>
<gene>
    <name evidence="1" type="ORF">NEIELOOT_00025</name>
</gene>
<comment type="caution">
    <text evidence="1">The sequence shown here is derived from an EMBL/GenBank/DDBJ whole genome shotgun (WGS) entry which is preliminary data.</text>
</comment>
<dbReference type="EMBL" id="ADBF01000002">
    <property type="protein sequence ID" value="EFE51069.1"/>
    <property type="molecule type" value="Genomic_DNA"/>
</dbReference>
<name>D4DLW7_NEIEG</name>
<organism evidence="1 2">
    <name type="scientific">Neisseria elongata subsp. glycolytica ATCC 29315</name>
    <dbReference type="NCBI Taxonomy" id="546263"/>
    <lineage>
        <taxon>Bacteria</taxon>
        <taxon>Pseudomonadati</taxon>
        <taxon>Pseudomonadota</taxon>
        <taxon>Betaproteobacteria</taxon>
        <taxon>Neisseriales</taxon>
        <taxon>Neisseriaceae</taxon>
        <taxon>Neisseria</taxon>
    </lineage>
</organism>
<dbReference type="Proteomes" id="UP000005536">
    <property type="component" value="Unassembled WGS sequence"/>
</dbReference>
<accession>D4DLW7</accession>
<dbReference type="STRING" id="546263.NELON_11600"/>
<proteinExistence type="predicted"/>
<sequence length="52" mass="5744">MHKPLEMRLAADGLDRAQAQRLEAGIKKLPKTRKTALWRQSMPLCRAEGGGG</sequence>